<evidence type="ECO:0000256" key="4">
    <source>
        <dbReference type="ARBA" id="ARBA00024750"/>
    </source>
</evidence>
<evidence type="ECO:0000313" key="6">
    <source>
        <dbReference type="EMBL" id="CAL1525962.1"/>
    </source>
</evidence>
<dbReference type="GO" id="GO:0008289">
    <property type="term" value="F:lipid binding"/>
    <property type="evidence" value="ECO:0007669"/>
    <property type="project" value="UniProtKB-KW"/>
</dbReference>
<evidence type="ECO:0000256" key="3">
    <source>
        <dbReference type="ARBA" id="ARBA00023121"/>
    </source>
</evidence>
<dbReference type="InterPro" id="IPR023393">
    <property type="entry name" value="START-like_dom_sf"/>
</dbReference>
<dbReference type="InterPro" id="IPR043556">
    <property type="entry name" value="StARD5/6"/>
</dbReference>
<organism evidence="6 7">
    <name type="scientific">Lymnaea stagnalis</name>
    <name type="common">Great pond snail</name>
    <name type="synonym">Helix stagnalis</name>
    <dbReference type="NCBI Taxonomy" id="6523"/>
    <lineage>
        <taxon>Eukaryota</taxon>
        <taxon>Metazoa</taxon>
        <taxon>Spiralia</taxon>
        <taxon>Lophotrochozoa</taxon>
        <taxon>Mollusca</taxon>
        <taxon>Gastropoda</taxon>
        <taxon>Heterobranchia</taxon>
        <taxon>Euthyneura</taxon>
        <taxon>Panpulmonata</taxon>
        <taxon>Hygrophila</taxon>
        <taxon>Lymnaeoidea</taxon>
        <taxon>Lymnaeidae</taxon>
        <taxon>Lymnaea</taxon>
    </lineage>
</organism>
<dbReference type="EMBL" id="CAXITT010000001">
    <property type="protein sequence ID" value="CAL1525962.1"/>
    <property type="molecule type" value="Genomic_DNA"/>
</dbReference>
<feature type="domain" description="START" evidence="5">
    <location>
        <begin position="59"/>
        <end position="247"/>
    </location>
</feature>
<gene>
    <name evidence="6" type="ORF">GSLYS_00000139001</name>
</gene>
<reference evidence="6 7" key="1">
    <citation type="submission" date="2024-04" db="EMBL/GenBank/DDBJ databases">
        <authorList>
            <consortium name="Genoscope - CEA"/>
            <person name="William W."/>
        </authorList>
    </citation>
    <scope>NUCLEOTIDE SEQUENCE [LARGE SCALE GENOMIC DNA]</scope>
</reference>
<evidence type="ECO:0000256" key="1">
    <source>
        <dbReference type="ARBA" id="ARBA00022448"/>
    </source>
</evidence>
<dbReference type="Pfam" id="PF01852">
    <property type="entry name" value="START"/>
    <property type="match status" value="1"/>
</dbReference>
<dbReference type="PANTHER" id="PTHR46374:SF1">
    <property type="entry name" value="START DOMAIN-CONTAINING PROTEIN"/>
    <property type="match status" value="1"/>
</dbReference>
<keyword evidence="2" id="KW-0445">Lipid transport</keyword>
<dbReference type="Proteomes" id="UP001497497">
    <property type="component" value="Unassembled WGS sequence"/>
</dbReference>
<name>A0AAV2H074_LYMST</name>
<evidence type="ECO:0000256" key="2">
    <source>
        <dbReference type="ARBA" id="ARBA00023055"/>
    </source>
</evidence>
<dbReference type="SMART" id="SM00234">
    <property type="entry name" value="START"/>
    <property type="match status" value="1"/>
</dbReference>
<comment type="caution">
    <text evidence="6">The sequence shown here is derived from an EMBL/GenBank/DDBJ whole genome shotgun (WGS) entry which is preliminary data.</text>
</comment>
<comment type="function">
    <text evidence="4">May be involved in the intracellular transport of sterols or other lipids. May bind cholesterol or other sterols.</text>
</comment>
<keyword evidence="3" id="KW-0446">Lipid-binding</keyword>
<evidence type="ECO:0000259" key="5">
    <source>
        <dbReference type="PROSITE" id="PS50848"/>
    </source>
</evidence>
<proteinExistence type="predicted"/>
<evidence type="ECO:0000313" key="7">
    <source>
        <dbReference type="Proteomes" id="UP001497497"/>
    </source>
</evidence>
<dbReference type="AlphaFoldDB" id="A0AAV2H074"/>
<dbReference type="SUPFAM" id="SSF55961">
    <property type="entry name" value="Bet v1-like"/>
    <property type="match status" value="1"/>
</dbReference>
<keyword evidence="1" id="KW-0813">Transport</keyword>
<dbReference type="GO" id="GO:0006869">
    <property type="term" value="P:lipid transport"/>
    <property type="evidence" value="ECO:0007669"/>
    <property type="project" value="UniProtKB-KW"/>
</dbReference>
<keyword evidence="7" id="KW-1185">Reference proteome</keyword>
<dbReference type="Gene3D" id="3.30.530.20">
    <property type="match status" value="1"/>
</dbReference>
<dbReference type="PROSITE" id="PS50848">
    <property type="entry name" value="START"/>
    <property type="match status" value="1"/>
</dbReference>
<dbReference type="InterPro" id="IPR002913">
    <property type="entry name" value="START_lipid-bd_dom"/>
</dbReference>
<accession>A0AAV2H074</accession>
<dbReference type="PANTHER" id="PTHR46374">
    <property type="entry name" value="PROTEIN CBG07384"/>
    <property type="match status" value="1"/>
</dbReference>
<sequence length="252" mass="28775">MNTSSNPGIGCWVDRLVSATDRLVRWLKGSYFSETIELAEMEYEKDFQRLKTRGTKIMTETDGWKVSSKSKENLKIETKSSELYNCTINRMTITIKVPVNVIRDTFTLLPGNRRKEWDTDVKEVIELKRFSDKKWLQITRSNGLGKGIISPREFVDLCCLEEFDDGFLLTGGSIDYPEIQSDDKYVRGFSGAYGFRVDKDPSKPGYSRLISATEMDFKGKIPRALIDATISTVLVSSVANWLKYLEKLGYQP</sequence>
<protein>
    <recommendedName>
        <fullName evidence="5">START domain-containing protein</fullName>
    </recommendedName>
</protein>